<evidence type="ECO:0000313" key="1">
    <source>
        <dbReference type="EMBL" id="MPC68266.1"/>
    </source>
</evidence>
<comment type="caution">
    <text evidence="1">The sequence shown here is derived from an EMBL/GenBank/DDBJ whole genome shotgun (WGS) entry which is preliminary data.</text>
</comment>
<gene>
    <name evidence="1" type="ORF">E2C01_062463</name>
</gene>
<reference evidence="1 2" key="1">
    <citation type="submission" date="2019-05" db="EMBL/GenBank/DDBJ databases">
        <title>Another draft genome of Portunus trituberculatus and its Hox gene families provides insights of decapod evolution.</title>
        <authorList>
            <person name="Jeong J.-H."/>
            <person name="Song I."/>
            <person name="Kim S."/>
            <person name="Choi T."/>
            <person name="Kim D."/>
            <person name="Ryu S."/>
            <person name="Kim W."/>
        </authorList>
    </citation>
    <scope>NUCLEOTIDE SEQUENCE [LARGE SCALE GENOMIC DNA]</scope>
    <source>
        <tissue evidence="1">Muscle</tissue>
    </source>
</reference>
<sequence length="60" mass="6719">MTDWATEQSHFVLSLFPSTRYSPAIPSPSLPFLPSLRRPTPYPPLTLASPIHSLTVPRNM</sequence>
<keyword evidence="2" id="KW-1185">Reference proteome</keyword>
<dbReference type="AlphaFoldDB" id="A0A5B7HE46"/>
<organism evidence="1 2">
    <name type="scientific">Portunus trituberculatus</name>
    <name type="common">Swimming crab</name>
    <name type="synonym">Neptunus trituberculatus</name>
    <dbReference type="NCBI Taxonomy" id="210409"/>
    <lineage>
        <taxon>Eukaryota</taxon>
        <taxon>Metazoa</taxon>
        <taxon>Ecdysozoa</taxon>
        <taxon>Arthropoda</taxon>
        <taxon>Crustacea</taxon>
        <taxon>Multicrustacea</taxon>
        <taxon>Malacostraca</taxon>
        <taxon>Eumalacostraca</taxon>
        <taxon>Eucarida</taxon>
        <taxon>Decapoda</taxon>
        <taxon>Pleocyemata</taxon>
        <taxon>Brachyura</taxon>
        <taxon>Eubrachyura</taxon>
        <taxon>Portunoidea</taxon>
        <taxon>Portunidae</taxon>
        <taxon>Portuninae</taxon>
        <taxon>Portunus</taxon>
    </lineage>
</organism>
<dbReference type="Proteomes" id="UP000324222">
    <property type="component" value="Unassembled WGS sequence"/>
</dbReference>
<proteinExistence type="predicted"/>
<name>A0A5B7HE46_PORTR</name>
<protein>
    <submittedName>
        <fullName evidence="1">Uncharacterized protein</fullName>
    </submittedName>
</protein>
<evidence type="ECO:0000313" key="2">
    <source>
        <dbReference type="Proteomes" id="UP000324222"/>
    </source>
</evidence>
<accession>A0A5B7HE46</accession>
<dbReference type="EMBL" id="VSRR010027573">
    <property type="protein sequence ID" value="MPC68266.1"/>
    <property type="molecule type" value="Genomic_DNA"/>
</dbReference>